<dbReference type="Proteomes" id="UP000001593">
    <property type="component" value="Unassembled WGS sequence"/>
</dbReference>
<dbReference type="HOGENOM" id="CLU_2981436_0_0_1"/>
<evidence type="ECO:0000313" key="1">
    <source>
        <dbReference type="EMBL" id="EDO49341.1"/>
    </source>
</evidence>
<dbReference type="EMBL" id="DS469510">
    <property type="protein sequence ID" value="EDO49341.1"/>
    <property type="molecule type" value="Genomic_DNA"/>
</dbReference>
<dbReference type="InParanoid" id="A7RHF8"/>
<accession>A7RHF8</accession>
<protein>
    <submittedName>
        <fullName evidence="1">Uncharacterized protein</fullName>
    </submittedName>
</protein>
<evidence type="ECO:0000313" key="2">
    <source>
        <dbReference type="Proteomes" id="UP000001593"/>
    </source>
</evidence>
<keyword evidence="2" id="KW-1185">Reference proteome</keyword>
<proteinExistence type="predicted"/>
<dbReference type="AlphaFoldDB" id="A7RHF8"/>
<dbReference type="PhylomeDB" id="A7RHF8"/>
<gene>
    <name evidence="1" type="ORF">NEMVEDRAFT_v1g81189</name>
</gene>
<organism evidence="1 2">
    <name type="scientific">Nematostella vectensis</name>
    <name type="common">Starlet sea anemone</name>
    <dbReference type="NCBI Taxonomy" id="45351"/>
    <lineage>
        <taxon>Eukaryota</taxon>
        <taxon>Metazoa</taxon>
        <taxon>Cnidaria</taxon>
        <taxon>Anthozoa</taxon>
        <taxon>Hexacorallia</taxon>
        <taxon>Actiniaria</taxon>
        <taxon>Edwardsiidae</taxon>
        <taxon>Nematostella</taxon>
    </lineage>
</organism>
<reference evidence="1 2" key="1">
    <citation type="journal article" date="2007" name="Science">
        <title>Sea anemone genome reveals ancestral eumetazoan gene repertoire and genomic organization.</title>
        <authorList>
            <person name="Putnam N.H."/>
            <person name="Srivastava M."/>
            <person name="Hellsten U."/>
            <person name="Dirks B."/>
            <person name="Chapman J."/>
            <person name="Salamov A."/>
            <person name="Terry A."/>
            <person name="Shapiro H."/>
            <person name="Lindquist E."/>
            <person name="Kapitonov V.V."/>
            <person name="Jurka J."/>
            <person name="Genikhovich G."/>
            <person name="Grigoriev I.V."/>
            <person name="Lucas S.M."/>
            <person name="Steele R.E."/>
            <person name="Finnerty J.R."/>
            <person name="Technau U."/>
            <person name="Martindale M.Q."/>
            <person name="Rokhsar D.S."/>
        </authorList>
    </citation>
    <scope>NUCLEOTIDE SEQUENCE [LARGE SCALE GENOMIC DNA]</scope>
    <source>
        <strain evidence="2">CH2 X CH6</strain>
    </source>
</reference>
<sequence>MSYPQKGDRSHAGNYRPVPPACNVCKLLEHIVYSNLMLHLDTYNTQTDNTLLEHRIVV</sequence>
<name>A7RHF8_NEMVE</name>